<dbReference type="PANTHER" id="PTHR24092">
    <property type="entry name" value="PROBABLE PHOSPHOLIPID-TRANSPORTING ATPASE"/>
    <property type="match status" value="1"/>
</dbReference>
<evidence type="ECO:0000256" key="2">
    <source>
        <dbReference type="ARBA" id="ARBA00022723"/>
    </source>
</evidence>
<evidence type="ECO:0000256" key="1">
    <source>
        <dbReference type="ARBA" id="ARBA00004141"/>
    </source>
</evidence>
<name>A0A8K0NH86_9HYPO</name>
<dbReference type="OrthoDB" id="377733at2759"/>
<dbReference type="PANTHER" id="PTHR24092:SF174">
    <property type="entry name" value="PHOSPHOLIPID-TRANSPORTING ATPASE DNF3-RELATED"/>
    <property type="match status" value="1"/>
</dbReference>
<evidence type="ECO:0000256" key="3">
    <source>
        <dbReference type="ARBA" id="ARBA00022842"/>
    </source>
</evidence>
<dbReference type="SUPFAM" id="SSF81665">
    <property type="entry name" value="Calcium ATPase, transmembrane domain M"/>
    <property type="match status" value="1"/>
</dbReference>
<feature type="transmembrane region" description="Helical" evidence="4">
    <location>
        <begin position="107"/>
        <end position="126"/>
    </location>
</feature>
<evidence type="ECO:0000259" key="5">
    <source>
        <dbReference type="Pfam" id="PF16212"/>
    </source>
</evidence>
<dbReference type="GO" id="GO:0005886">
    <property type="term" value="C:plasma membrane"/>
    <property type="evidence" value="ECO:0007669"/>
    <property type="project" value="TreeGrafter"/>
</dbReference>
<dbReference type="Proteomes" id="UP000811619">
    <property type="component" value="Unassembled WGS sequence"/>
</dbReference>
<proteinExistence type="predicted"/>
<keyword evidence="4" id="KW-1133">Transmembrane helix</keyword>
<evidence type="ECO:0000313" key="6">
    <source>
        <dbReference type="EMBL" id="KAG5912943.1"/>
    </source>
</evidence>
<keyword evidence="2" id="KW-0479">Metal-binding</keyword>
<protein>
    <recommendedName>
        <fullName evidence="5">P-type ATPase C-terminal domain-containing protein</fullName>
    </recommendedName>
</protein>
<dbReference type="InterPro" id="IPR023298">
    <property type="entry name" value="ATPase_P-typ_TM_dom_sf"/>
</dbReference>
<organism evidence="6 7">
    <name type="scientific">Claviceps africana</name>
    <dbReference type="NCBI Taxonomy" id="83212"/>
    <lineage>
        <taxon>Eukaryota</taxon>
        <taxon>Fungi</taxon>
        <taxon>Dikarya</taxon>
        <taxon>Ascomycota</taxon>
        <taxon>Pezizomycotina</taxon>
        <taxon>Sordariomycetes</taxon>
        <taxon>Hypocreomycetidae</taxon>
        <taxon>Hypocreales</taxon>
        <taxon>Clavicipitaceae</taxon>
        <taxon>Claviceps</taxon>
    </lineage>
</organism>
<dbReference type="EMBL" id="SRPY01001505">
    <property type="protein sequence ID" value="KAG5912943.1"/>
    <property type="molecule type" value="Genomic_DNA"/>
</dbReference>
<gene>
    <name evidence="6" type="ORF">E4U42_001681</name>
</gene>
<dbReference type="GO" id="GO:0006892">
    <property type="term" value="P:post-Golgi vesicle-mediated transport"/>
    <property type="evidence" value="ECO:0007669"/>
    <property type="project" value="TreeGrafter"/>
</dbReference>
<comment type="subcellular location">
    <subcellularLocation>
        <location evidence="1">Membrane</location>
        <topology evidence="1">Multi-pass membrane protein</topology>
    </subcellularLocation>
</comment>
<reference evidence="6" key="1">
    <citation type="journal article" date="2020" name="bioRxiv">
        <title>Whole genome comparisons of ergot fungi reveals the divergence and evolution of species within the genus Claviceps are the result of varying mechanisms driving genome evolution and host range expansion.</title>
        <authorList>
            <person name="Wyka S.A."/>
            <person name="Mondo S.J."/>
            <person name="Liu M."/>
            <person name="Dettman J."/>
            <person name="Nalam V."/>
            <person name="Broders K.D."/>
        </authorList>
    </citation>
    <scope>NUCLEOTIDE SEQUENCE</scope>
    <source>
        <strain evidence="6">CCC 489</strain>
    </source>
</reference>
<dbReference type="GO" id="GO:0005802">
    <property type="term" value="C:trans-Golgi network"/>
    <property type="evidence" value="ECO:0007669"/>
    <property type="project" value="TreeGrafter"/>
</dbReference>
<evidence type="ECO:0000256" key="4">
    <source>
        <dbReference type="SAM" id="Phobius"/>
    </source>
</evidence>
<feature type="transmembrane region" description="Helical" evidence="4">
    <location>
        <begin position="183"/>
        <end position="203"/>
    </location>
</feature>
<comment type="caution">
    <text evidence="6">The sequence shown here is derived from an EMBL/GenBank/DDBJ whole genome shotgun (WGS) entry which is preliminary data.</text>
</comment>
<dbReference type="GO" id="GO:0045332">
    <property type="term" value="P:phospholipid translocation"/>
    <property type="evidence" value="ECO:0007669"/>
    <property type="project" value="TreeGrafter"/>
</dbReference>
<feature type="transmembrane region" description="Helical" evidence="4">
    <location>
        <begin position="76"/>
        <end position="95"/>
    </location>
</feature>
<keyword evidence="3" id="KW-0460">Magnesium</keyword>
<dbReference type="GO" id="GO:0046872">
    <property type="term" value="F:metal ion binding"/>
    <property type="evidence" value="ECO:0007669"/>
    <property type="project" value="UniProtKB-KW"/>
</dbReference>
<feature type="transmembrane region" description="Helical" evidence="4">
    <location>
        <begin position="138"/>
        <end position="163"/>
    </location>
</feature>
<dbReference type="InterPro" id="IPR032630">
    <property type="entry name" value="P_typ_ATPase_c"/>
</dbReference>
<evidence type="ECO:0000313" key="7">
    <source>
        <dbReference type="Proteomes" id="UP000811619"/>
    </source>
</evidence>
<dbReference type="GO" id="GO:0140326">
    <property type="term" value="F:ATPase-coupled intramembrane lipid transporter activity"/>
    <property type="evidence" value="ECO:0007669"/>
    <property type="project" value="TreeGrafter"/>
</dbReference>
<dbReference type="AlphaFoldDB" id="A0A8K0NH86"/>
<feature type="domain" description="P-type ATPase C-terminal" evidence="5">
    <location>
        <begin position="1"/>
        <end position="213"/>
    </location>
</feature>
<keyword evidence="7" id="KW-1185">Reference proteome</keyword>
<keyword evidence="4" id="KW-0472">Membrane</keyword>
<keyword evidence="4" id="KW-0812">Transmembrane</keyword>
<dbReference type="Pfam" id="PF16212">
    <property type="entry name" value="PhoLip_ATPase_C"/>
    <property type="match status" value="1"/>
</dbReference>
<dbReference type="GO" id="GO:0032456">
    <property type="term" value="P:endocytic recycling"/>
    <property type="evidence" value="ECO:0007669"/>
    <property type="project" value="TreeGrafter"/>
</dbReference>
<sequence>MLFFLAQAHYQPAAGCSGTSLFESWSLTVFNTLFTSLPVLLLGILDKDLSAETLLAVPELYAAFGPRGRGFRLRQYAGWMAMGALGSLVVYYSAWGYFGGGPAPQDASLYAMGALCFTVGVIFINVKLLILELHHKTAVTFAGFFVSVAGWFLWCVFLSGTYPLRVGKDMVRGAFLDHFGRHLGWWAALLLALAALVVLDLAVQAVRRVYRPTDQDLMQRIERDGGAGRAVDVEMREGECGQGAMTGEGHVSWTVQGGRI</sequence>
<accession>A0A8K0NH86</accession>